<evidence type="ECO:0000313" key="1">
    <source>
        <dbReference type="EMBL" id="OAD20947.1"/>
    </source>
</evidence>
<dbReference type="AlphaFoldDB" id="A0A176RZ20"/>
<protein>
    <submittedName>
        <fullName evidence="1">Nitrite reductase, cytochrome cd1</fullName>
    </submittedName>
</protein>
<dbReference type="PATRIC" id="fig|1003181.4.peg.4450"/>
<reference evidence="1 2" key="1">
    <citation type="submission" date="2016-05" db="EMBL/GenBank/DDBJ databases">
        <title>Single-cell genome of chain-forming Candidatus Thiomargarita nelsonii and comparison to other large sulfur-oxidizing bacteria.</title>
        <authorList>
            <person name="Winkel M."/>
            <person name="Salman V."/>
            <person name="Woyke T."/>
            <person name="Schulz-Vogt H."/>
            <person name="Richter M."/>
            <person name="Flood B."/>
            <person name="Bailey J."/>
            <person name="Amann R."/>
            <person name="Mussmann M."/>
        </authorList>
    </citation>
    <scope>NUCLEOTIDE SEQUENCE [LARGE SCALE GENOMIC DNA]</scope>
    <source>
        <strain evidence="1 2">THI036</strain>
    </source>
</reference>
<accession>A0A176RZ20</accession>
<organism evidence="1 2">
    <name type="scientific">Candidatus Thiomargarita nelsonii</name>
    <dbReference type="NCBI Taxonomy" id="1003181"/>
    <lineage>
        <taxon>Bacteria</taxon>
        <taxon>Pseudomonadati</taxon>
        <taxon>Pseudomonadota</taxon>
        <taxon>Gammaproteobacteria</taxon>
        <taxon>Thiotrichales</taxon>
        <taxon>Thiotrichaceae</taxon>
        <taxon>Thiomargarita</taxon>
    </lineage>
</organism>
<evidence type="ECO:0000313" key="2">
    <source>
        <dbReference type="Proteomes" id="UP000076962"/>
    </source>
</evidence>
<sequence>RDDDQIKVYDTETFAEVATLPADKPSGIFFTARAHKIGL</sequence>
<gene>
    <name evidence="1" type="primary">nirF</name>
    <name evidence="1" type="ORF">THIOM_003314</name>
</gene>
<feature type="non-terminal residue" evidence="1">
    <location>
        <position position="1"/>
    </location>
</feature>
<keyword evidence="2" id="KW-1185">Reference proteome</keyword>
<comment type="caution">
    <text evidence="1">The sequence shown here is derived from an EMBL/GenBank/DDBJ whole genome shotgun (WGS) entry which is preliminary data.</text>
</comment>
<name>A0A176RZ20_9GAMM</name>
<dbReference type="Proteomes" id="UP000076962">
    <property type="component" value="Unassembled WGS sequence"/>
</dbReference>
<proteinExistence type="predicted"/>
<dbReference type="EMBL" id="LUTY01001985">
    <property type="protein sequence ID" value="OAD20947.1"/>
    <property type="molecule type" value="Genomic_DNA"/>
</dbReference>